<reference evidence="1 2" key="1">
    <citation type="journal article" date="2013" name="Genome Announc.">
        <title>Draft Genome Sequence of Sphingobium ummariense Strain RL-3, a Hexachlorocyclohexane-Degrading Bacterium.</title>
        <authorList>
            <person name="Kohli P."/>
            <person name="Dua A."/>
            <person name="Sangwan N."/>
            <person name="Oldach P."/>
            <person name="Khurana J.P."/>
            <person name="Lal R."/>
        </authorList>
    </citation>
    <scope>NUCLEOTIDE SEQUENCE [LARGE SCALE GENOMIC DNA]</scope>
    <source>
        <strain evidence="1 2">RL-3</strain>
    </source>
</reference>
<proteinExistence type="predicted"/>
<gene>
    <name evidence="1" type="ORF">M529_05165</name>
</gene>
<dbReference type="RefSeq" id="WP_021316973.1">
    <property type="nucleotide sequence ID" value="NZ_AUWY01000047.1"/>
</dbReference>
<protein>
    <submittedName>
        <fullName evidence="1">Uncharacterized protein</fullName>
    </submittedName>
</protein>
<dbReference type="AlphaFoldDB" id="T0IWL6"/>
<dbReference type="EMBL" id="AUWY01000047">
    <property type="protein sequence ID" value="EQB33185.1"/>
    <property type="molecule type" value="Genomic_DNA"/>
</dbReference>
<organism evidence="1 2">
    <name type="scientific">Sphingobium ummariense RL-3</name>
    <dbReference type="NCBI Taxonomy" id="1346791"/>
    <lineage>
        <taxon>Bacteria</taxon>
        <taxon>Pseudomonadati</taxon>
        <taxon>Pseudomonadota</taxon>
        <taxon>Alphaproteobacteria</taxon>
        <taxon>Sphingomonadales</taxon>
        <taxon>Sphingomonadaceae</taxon>
        <taxon>Sphingobium</taxon>
    </lineage>
</organism>
<dbReference type="eggNOG" id="ENOG5033C2T">
    <property type="taxonomic scope" value="Bacteria"/>
</dbReference>
<name>T0IWL6_9SPHN</name>
<evidence type="ECO:0000313" key="2">
    <source>
        <dbReference type="Proteomes" id="UP000015523"/>
    </source>
</evidence>
<dbReference type="OrthoDB" id="7432973at2"/>
<dbReference type="Proteomes" id="UP000015523">
    <property type="component" value="Unassembled WGS sequence"/>
</dbReference>
<sequence length="97" mass="10539">MRKTDPVSLTLDCWSLGMEAWSVVGMRVPRLMTGDPAALVEAQRMVAEKVEAAALLQWKMMTGGLGGSVPAMLGGSVAHYRAAVRKNRRRLGSGKRR</sequence>
<dbReference type="STRING" id="1346791.M529_05165"/>
<accession>T0IWL6</accession>
<dbReference type="PATRIC" id="fig|1346791.3.peg.993"/>
<evidence type="ECO:0000313" key="1">
    <source>
        <dbReference type="EMBL" id="EQB33185.1"/>
    </source>
</evidence>
<comment type="caution">
    <text evidence="1">The sequence shown here is derived from an EMBL/GenBank/DDBJ whole genome shotgun (WGS) entry which is preliminary data.</text>
</comment>
<keyword evidence="2" id="KW-1185">Reference proteome</keyword>